<dbReference type="InterPro" id="IPR036890">
    <property type="entry name" value="HATPase_C_sf"/>
</dbReference>
<dbReference type="PANTHER" id="PTHR45866:SF4">
    <property type="entry name" value="DNA TOPOISOMERASE 4 SUBUNIT B"/>
    <property type="match status" value="1"/>
</dbReference>
<reference evidence="12 13" key="1">
    <citation type="submission" date="2016-10" db="EMBL/GenBank/DDBJ databases">
        <authorList>
            <person name="de Groot N.N."/>
        </authorList>
    </citation>
    <scope>NUCLEOTIDE SEQUENCE [LARGE SCALE GENOMIC DNA]</scope>
    <source>
        <strain evidence="12 13">Nm146</strain>
    </source>
</reference>
<dbReference type="InterPro" id="IPR003594">
    <property type="entry name" value="HATPase_dom"/>
</dbReference>
<dbReference type="PRINTS" id="PR00418">
    <property type="entry name" value="TPI2FAMILY"/>
</dbReference>
<keyword evidence="6" id="KW-0067">ATP-binding</keyword>
<evidence type="ECO:0000256" key="5">
    <source>
        <dbReference type="ARBA" id="ARBA00022741"/>
    </source>
</evidence>
<dbReference type="InterPro" id="IPR013506">
    <property type="entry name" value="Topo_IIA_bsu_dom2"/>
</dbReference>
<evidence type="ECO:0000256" key="3">
    <source>
        <dbReference type="ARBA" id="ARBA00012895"/>
    </source>
</evidence>
<gene>
    <name evidence="12" type="ORF">SAMN05421880_13710</name>
</gene>
<keyword evidence="13" id="KW-1185">Reference proteome</keyword>
<dbReference type="Gene3D" id="3.30.230.10">
    <property type="match status" value="1"/>
</dbReference>
<keyword evidence="4" id="KW-0479">Metal-binding</keyword>
<dbReference type="SUPFAM" id="SSF54211">
    <property type="entry name" value="Ribosomal protein S5 domain 2-like"/>
    <property type="match status" value="1"/>
</dbReference>
<dbReference type="CDD" id="cd00822">
    <property type="entry name" value="TopoII_Trans_DNA_gyrase"/>
    <property type="match status" value="1"/>
</dbReference>
<protein>
    <recommendedName>
        <fullName evidence="3">DNA topoisomerase (ATP-hydrolyzing)</fullName>
        <ecNumber evidence="3">5.6.2.2</ecNumber>
    </recommendedName>
</protein>
<dbReference type="Gene3D" id="3.40.50.670">
    <property type="match status" value="1"/>
</dbReference>
<dbReference type="GO" id="GO:0003918">
    <property type="term" value="F:DNA topoisomerase type II (double strand cut, ATP-hydrolyzing) activity"/>
    <property type="evidence" value="ECO:0007669"/>
    <property type="project" value="UniProtKB-EC"/>
</dbReference>
<evidence type="ECO:0000256" key="8">
    <source>
        <dbReference type="ARBA" id="ARBA00023029"/>
    </source>
</evidence>
<evidence type="ECO:0000256" key="9">
    <source>
        <dbReference type="ARBA" id="ARBA00023125"/>
    </source>
</evidence>
<dbReference type="AlphaFoldDB" id="A0A1I4U133"/>
<dbReference type="STRING" id="52442.SAMN05421880_13710"/>
<evidence type="ECO:0000313" key="13">
    <source>
        <dbReference type="Proteomes" id="UP000199561"/>
    </source>
</evidence>
<keyword evidence="5" id="KW-0547">Nucleotide-binding</keyword>
<dbReference type="InterPro" id="IPR020568">
    <property type="entry name" value="Ribosomal_Su5_D2-typ_SF"/>
</dbReference>
<dbReference type="InterPro" id="IPR013760">
    <property type="entry name" value="Topo_IIA-like_dom_sf"/>
</dbReference>
<name>A0A1I4U133_9PROT</name>
<dbReference type="EMBL" id="FOUF01000037">
    <property type="protein sequence ID" value="SFM82742.1"/>
    <property type="molecule type" value="Genomic_DNA"/>
</dbReference>
<dbReference type="SUPFAM" id="SSF56719">
    <property type="entry name" value="Type II DNA topoisomerase"/>
    <property type="match status" value="1"/>
</dbReference>
<evidence type="ECO:0000256" key="4">
    <source>
        <dbReference type="ARBA" id="ARBA00022723"/>
    </source>
</evidence>
<dbReference type="InterPro" id="IPR018522">
    <property type="entry name" value="TopoIIA_CS"/>
</dbReference>
<dbReference type="CDD" id="cd16928">
    <property type="entry name" value="HATPase_GyrB-like"/>
    <property type="match status" value="1"/>
</dbReference>
<dbReference type="PRINTS" id="PR01098">
    <property type="entry name" value="TOPISMRASE4B"/>
</dbReference>
<dbReference type="Pfam" id="PF02518">
    <property type="entry name" value="HATPase_c"/>
    <property type="match status" value="1"/>
</dbReference>
<dbReference type="Pfam" id="PF01751">
    <property type="entry name" value="Toprim"/>
    <property type="match status" value="1"/>
</dbReference>
<accession>A0A1I4U133</accession>
<keyword evidence="10 12" id="KW-0413">Isomerase</keyword>
<sequence>MRQIDGFYGKMPWRNLSQTYWVSMAKQTYDESSIRVLRKLEPIQLRPGMYTRTTDPTHMVVEAIDNAVDEAMAGHAKHIEVTLYRDGSVAVADDGRGIPVGLHPEEKVPTIQVVFQVIHSGGKFTKGEADSGYKFTGGLHGVGVSVTNALSSRLEVEVKRDGTHYRIVFAEGEVIEPLTVIGQCGARHTGTALRIWPNAKYFDSPSIHRGELEHLLRAKAMLLPGVKVLLNIETATGFDVKEWHFSGGIAQYLDQMIAGDEPIAPVFCGEKYLTANEIFTDGEGVQWALAWVAGSGGGESYVNLIPTMGGGTHEAGLRDVVFNSVRTFAEQHGLMQRNVKLAAEDVWAKLRFVLAVRMVDPSFSGQTKEKLSSREAVKLVGAAMRDALDLWLNAHVAEATKIAEQAIKNAIARGKTAKTVERKKSTGVAVMPGKLTDSELTGPDAELFLVEGDSAGGSAKAGRDKETQAILPLRGKGMNSWEVAQSQILANQEIHNIAVSLAIDPHKLDSDVDMSTLRYGKIIILSDADDDGSHIQALLLTLFFRHFPKIIQHGHVYIAQPPLFRVDVPAQGKSKPPRKLYALDQAELDILEARLRQEGIKEGSWTISRFKGLGEMDAVQLWETTLCPDTRRLVRISLGDVAATVDAFDTLMGRSQASARKELITIHGNEVEADI</sequence>
<evidence type="ECO:0000256" key="10">
    <source>
        <dbReference type="ARBA" id="ARBA00023235"/>
    </source>
</evidence>
<dbReference type="InterPro" id="IPR013759">
    <property type="entry name" value="Topo_IIA_B_C"/>
</dbReference>
<dbReference type="SMART" id="SM00387">
    <property type="entry name" value="HATPase_c"/>
    <property type="match status" value="1"/>
</dbReference>
<dbReference type="InterPro" id="IPR014721">
    <property type="entry name" value="Ribsml_uS5_D2-typ_fold_subgr"/>
</dbReference>
<dbReference type="CDD" id="cd01030">
    <property type="entry name" value="TOPRIM_TopoIIA_like"/>
    <property type="match status" value="1"/>
</dbReference>
<dbReference type="GO" id="GO:0005524">
    <property type="term" value="F:ATP binding"/>
    <property type="evidence" value="ECO:0007669"/>
    <property type="project" value="UniProtKB-KW"/>
</dbReference>
<dbReference type="Pfam" id="PF00986">
    <property type="entry name" value="DNA_gyraseB_C"/>
    <property type="match status" value="1"/>
</dbReference>
<dbReference type="EC" id="5.6.2.2" evidence="3"/>
<dbReference type="InterPro" id="IPR005737">
    <property type="entry name" value="TopoIV_B_Gneg"/>
</dbReference>
<dbReference type="PROSITE" id="PS00177">
    <property type="entry name" value="TOPOISOMERASE_II"/>
    <property type="match status" value="1"/>
</dbReference>
<evidence type="ECO:0000256" key="1">
    <source>
        <dbReference type="ARBA" id="ARBA00000185"/>
    </source>
</evidence>
<proteinExistence type="predicted"/>
<dbReference type="Proteomes" id="UP000199561">
    <property type="component" value="Unassembled WGS sequence"/>
</dbReference>
<evidence type="ECO:0000256" key="6">
    <source>
        <dbReference type="ARBA" id="ARBA00022840"/>
    </source>
</evidence>
<feature type="domain" description="Toprim" evidence="11">
    <location>
        <begin position="445"/>
        <end position="562"/>
    </location>
</feature>
<dbReference type="GO" id="GO:0005694">
    <property type="term" value="C:chromosome"/>
    <property type="evidence" value="ECO:0007669"/>
    <property type="project" value="InterPro"/>
</dbReference>
<dbReference type="GO" id="GO:0006265">
    <property type="term" value="P:DNA topological change"/>
    <property type="evidence" value="ECO:0007669"/>
    <property type="project" value="InterPro"/>
</dbReference>
<evidence type="ECO:0000313" key="12">
    <source>
        <dbReference type="EMBL" id="SFM82742.1"/>
    </source>
</evidence>
<evidence type="ECO:0000256" key="2">
    <source>
        <dbReference type="ARBA" id="ARBA00001946"/>
    </source>
</evidence>
<keyword evidence="9" id="KW-0238">DNA-binding</keyword>
<comment type="cofactor">
    <cofactor evidence="2">
        <name>Mg(2+)</name>
        <dbReference type="ChEBI" id="CHEBI:18420"/>
    </cofactor>
</comment>
<dbReference type="GO" id="GO:0003677">
    <property type="term" value="F:DNA binding"/>
    <property type="evidence" value="ECO:0007669"/>
    <property type="project" value="UniProtKB-KW"/>
</dbReference>
<dbReference type="InterPro" id="IPR006171">
    <property type="entry name" value="TOPRIM_dom"/>
</dbReference>
<dbReference type="PROSITE" id="PS50880">
    <property type="entry name" value="TOPRIM"/>
    <property type="match status" value="1"/>
</dbReference>
<dbReference type="Gene3D" id="3.30.565.10">
    <property type="entry name" value="Histidine kinase-like ATPase, C-terminal domain"/>
    <property type="match status" value="1"/>
</dbReference>
<dbReference type="InterPro" id="IPR002288">
    <property type="entry name" value="DNA_gyrase_B_C"/>
</dbReference>
<keyword evidence="8" id="KW-0799">Topoisomerase</keyword>
<dbReference type="InterPro" id="IPR001241">
    <property type="entry name" value="Topo_IIA"/>
</dbReference>
<dbReference type="SMART" id="SM00433">
    <property type="entry name" value="TOP2c"/>
    <property type="match status" value="1"/>
</dbReference>
<dbReference type="GO" id="GO:0046872">
    <property type="term" value="F:metal ion binding"/>
    <property type="evidence" value="ECO:0007669"/>
    <property type="project" value="UniProtKB-KW"/>
</dbReference>
<evidence type="ECO:0000259" key="11">
    <source>
        <dbReference type="PROSITE" id="PS50880"/>
    </source>
</evidence>
<dbReference type="SUPFAM" id="SSF55874">
    <property type="entry name" value="ATPase domain of HSP90 chaperone/DNA topoisomerase II/histidine kinase"/>
    <property type="match status" value="1"/>
</dbReference>
<dbReference type="PANTHER" id="PTHR45866">
    <property type="entry name" value="DNA GYRASE/TOPOISOMERASE SUBUNIT B"/>
    <property type="match status" value="1"/>
</dbReference>
<keyword evidence="7" id="KW-0460">Magnesium</keyword>
<comment type="catalytic activity">
    <reaction evidence="1">
        <text>ATP-dependent breakage, passage and rejoining of double-stranded DNA.</text>
        <dbReference type="EC" id="5.6.2.2"/>
    </reaction>
</comment>
<dbReference type="FunFam" id="3.40.50.670:FF:000001">
    <property type="entry name" value="DNA topoisomerase 2"/>
    <property type="match status" value="1"/>
</dbReference>
<dbReference type="Pfam" id="PF00204">
    <property type="entry name" value="DNA_gyraseB"/>
    <property type="match status" value="1"/>
</dbReference>
<organism evidence="12 13">
    <name type="scientific">Nitrosomonas nitrosa</name>
    <dbReference type="NCBI Taxonomy" id="52442"/>
    <lineage>
        <taxon>Bacteria</taxon>
        <taxon>Pseudomonadati</taxon>
        <taxon>Pseudomonadota</taxon>
        <taxon>Betaproteobacteria</taxon>
        <taxon>Nitrosomonadales</taxon>
        <taxon>Nitrosomonadaceae</taxon>
        <taxon>Nitrosomonas</taxon>
    </lineage>
</organism>
<evidence type="ECO:0000256" key="7">
    <source>
        <dbReference type="ARBA" id="ARBA00022842"/>
    </source>
</evidence>